<accession>A0A7J6NK67</accession>
<reference evidence="2 3" key="1">
    <citation type="submission" date="2020-04" db="EMBL/GenBank/DDBJ databases">
        <title>Perkinsus olseni comparative genomics.</title>
        <authorList>
            <person name="Bogema D.R."/>
        </authorList>
    </citation>
    <scope>NUCLEOTIDE SEQUENCE [LARGE SCALE GENOMIC DNA]</scope>
    <source>
        <strain evidence="2">00978-12</strain>
    </source>
</reference>
<evidence type="ECO:0000313" key="2">
    <source>
        <dbReference type="EMBL" id="KAF4684214.1"/>
    </source>
</evidence>
<proteinExistence type="predicted"/>
<evidence type="ECO:0000256" key="1">
    <source>
        <dbReference type="SAM" id="SignalP"/>
    </source>
</evidence>
<sequence length="334" mass="35916">MTVLRLITSIIHFVPLIYGNQRCRRAPKPNHHSGLVPTFGGCAYKYFGHFVYQSTGSNPAKIVFVGLGDYLGMFSVECETEYQSNWLPLYTDKNVINMFHTVPEGGPSSKERDDLVAEARAACPHAHVQIGDFTDVLVDQDGNVRAVFGGVLVTLRRTWLPMIPGFHSTGDSSQFGFKMQYNVSMDGIAAVNLGCKDGADTGFKSFLLVGTGIDERHGLSPMEGGATLEELVEDLKAACPGLPKDKVSARNYKTVGFATGEDGTQVHAGTLIPGNAPGTLGGGYVTVGVSSLRSNPRARDVAVWAEGDAAFVLELDFGIKVHLFLNVPRFGKSG</sequence>
<comment type="caution">
    <text evidence="2">The sequence shown here is derived from an EMBL/GenBank/DDBJ whole genome shotgun (WGS) entry which is preliminary data.</text>
</comment>
<dbReference type="EMBL" id="JABANP010000323">
    <property type="protein sequence ID" value="KAF4684214.1"/>
    <property type="molecule type" value="Genomic_DNA"/>
</dbReference>
<feature type="chain" id="PRO_5029702137" evidence="1">
    <location>
        <begin position="20"/>
        <end position="334"/>
    </location>
</feature>
<evidence type="ECO:0000313" key="3">
    <source>
        <dbReference type="Proteomes" id="UP000541610"/>
    </source>
</evidence>
<name>A0A7J6NK67_PEROL</name>
<organism evidence="2 3">
    <name type="scientific">Perkinsus olseni</name>
    <name type="common">Perkinsus atlanticus</name>
    <dbReference type="NCBI Taxonomy" id="32597"/>
    <lineage>
        <taxon>Eukaryota</taxon>
        <taxon>Sar</taxon>
        <taxon>Alveolata</taxon>
        <taxon>Perkinsozoa</taxon>
        <taxon>Perkinsea</taxon>
        <taxon>Perkinsida</taxon>
        <taxon>Perkinsidae</taxon>
        <taxon>Perkinsus</taxon>
    </lineage>
</organism>
<keyword evidence="1" id="KW-0732">Signal</keyword>
<dbReference type="AlphaFoldDB" id="A0A7J6NK67"/>
<gene>
    <name evidence="2" type="ORF">FOZ60_008130</name>
</gene>
<feature type="signal peptide" evidence="1">
    <location>
        <begin position="1"/>
        <end position="19"/>
    </location>
</feature>
<protein>
    <submittedName>
        <fullName evidence="2">Uncharacterized protein</fullName>
    </submittedName>
</protein>
<dbReference type="Proteomes" id="UP000541610">
    <property type="component" value="Unassembled WGS sequence"/>
</dbReference>